<reference evidence="1 2" key="1">
    <citation type="submission" date="2024-04" db="EMBL/GenBank/DDBJ databases">
        <authorList>
            <person name="Waldvogel A.-M."/>
            <person name="Schoenle A."/>
        </authorList>
    </citation>
    <scope>NUCLEOTIDE SEQUENCE [LARGE SCALE GENOMIC DNA]</scope>
</reference>
<accession>A0AAV2KAW0</accession>
<keyword evidence="2" id="KW-1185">Reference proteome</keyword>
<organism evidence="1 2">
    <name type="scientific">Knipowitschia caucasica</name>
    <name type="common">Caucasian dwarf goby</name>
    <name type="synonym">Pomatoschistus caucasicus</name>
    <dbReference type="NCBI Taxonomy" id="637954"/>
    <lineage>
        <taxon>Eukaryota</taxon>
        <taxon>Metazoa</taxon>
        <taxon>Chordata</taxon>
        <taxon>Craniata</taxon>
        <taxon>Vertebrata</taxon>
        <taxon>Euteleostomi</taxon>
        <taxon>Actinopterygii</taxon>
        <taxon>Neopterygii</taxon>
        <taxon>Teleostei</taxon>
        <taxon>Neoteleostei</taxon>
        <taxon>Acanthomorphata</taxon>
        <taxon>Gobiaria</taxon>
        <taxon>Gobiiformes</taxon>
        <taxon>Gobioidei</taxon>
        <taxon>Gobiidae</taxon>
        <taxon>Gobiinae</taxon>
        <taxon>Knipowitschia</taxon>
    </lineage>
</organism>
<protein>
    <submittedName>
        <fullName evidence="1">Uncharacterized protein</fullName>
    </submittedName>
</protein>
<dbReference type="AlphaFoldDB" id="A0AAV2KAW0"/>
<sequence>MEDLTAPRSCGWTVLRVHAELRLADSAEEFVSTATGLSLPTTTQAELSIIALSDRKKRRGNDLLPIIMVVCGFV</sequence>
<evidence type="ECO:0000313" key="1">
    <source>
        <dbReference type="EMBL" id="CAL1586008.1"/>
    </source>
</evidence>
<proteinExistence type="predicted"/>
<dbReference type="EMBL" id="OZ035839">
    <property type="protein sequence ID" value="CAL1586008.1"/>
    <property type="molecule type" value="Genomic_DNA"/>
</dbReference>
<evidence type="ECO:0000313" key="2">
    <source>
        <dbReference type="Proteomes" id="UP001497482"/>
    </source>
</evidence>
<name>A0AAV2KAW0_KNICA</name>
<dbReference type="Proteomes" id="UP001497482">
    <property type="component" value="Chromosome 17"/>
</dbReference>
<gene>
    <name evidence="1" type="ORF">KC01_LOCUS16158</name>
</gene>